<keyword evidence="2" id="KW-0472">Membrane</keyword>
<accession>A0A4P9VL87</accession>
<keyword evidence="5" id="KW-1185">Reference proteome</keyword>
<dbReference type="InterPro" id="IPR003362">
    <property type="entry name" value="Bact_transf"/>
</dbReference>
<keyword evidence="2" id="KW-0812">Transmembrane</keyword>
<dbReference type="PANTHER" id="PTHR30576">
    <property type="entry name" value="COLANIC BIOSYNTHESIS UDP-GLUCOSE LIPID CARRIER TRANSFERASE"/>
    <property type="match status" value="1"/>
</dbReference>
<name>A0A4P9VL87_9GAMM</name>
<feature type="domain" description="Bacterial sugar transferase" evidence="3">
    <location>
        <begin position="3"/>
        <end position="172"/>
    </location>
</feature>
<dbReference type="RefSeq" id="WP_094786535.1">
    <property type="nucleotide sequence ID" value="NZ_NDXW01000001.1"/>
</dbReference>
<organism evidence="4 5">
    <name type="scientific">Zooshikella ganghwensis</name>
    <dbReference type="NCBI Taxonomy" id="202772"/>
    <lineage>
        <taxon>Bacteria</taxon>
        <taxon>Pseudomonadati</taxon>
        <taxon>Pseudomonadota</taxon>
        <taxon>Gammaproteobacteria</taxon>
        <taxon>Oceanospirillales</taxon>
        <taxon>Zooshikellaceae</taxon>
        <taxon>Zooshikella</taxon>
    </lineage>
</organism>
<evidence type="ECO:0000259" key="3">
    <source>
        <dbReference type="Pfam" id="PF02397"/>
    </source>
</evidence>
<keyword evidence="4" id="KW-0808">Transferase</keyword>
<dbReference type="AlphaFoldDB" id="A0A4P9VL87"/>
<dbReference type="Pfam" id="PF02397">
    <property type="entry name" value="Bac_transf"/>
    <property type="match status" value="1"/>
</dbReference>
<feature type="transmembrane region" description="Helical" evidence="2">
    <location>
        <begin position="7"/>
        <end position="30"/>
    </location>
</feature>
<sequence length="187" mass="21073">MIRFIDIVLSVLLLIIFSPILLIVFILAIFDTKSPLFFQKRIGQNNNLFSIIKFRTMKTDTLSVGTHMVDPNSITKLGAVLRKTKLDELPQLINVLVGHMSLVGPRPCLPTQEELIVERTSRNVHLYRPGITGLSQINNIDMSTPTKLACFDEKMLNEMGIVNYFKILFRTAFGSGQGDKVKVIHSD</sequence>
<proteinExistence type="inferred from homology"/>
<reference evidence="4 5" key="1">
    <citation type="submission" date="2017-04" db="EMBL/GenBank/DDBJ databases">
        <title>Draft genome sequence of Zooshikella ganghwensis VG4 isolated from Red Sea sediments.</title>
        <authorList>
            <person name="Rehman Z."/>
            <person name="Alam I."/>
            <person name="Kamau A."/>
            <person name="Bajic V."/>
            <person name="Leiknes T."/>
        </authorList>
    </citation>
    <scope>NUCLEOTIDE SEQUENCE [LARGE SCALE GENOMIC DNA]</scope>
    <source>
        <strain evidence="4 5">VG4</strain>
    </source>
</reference>
<evidence type="ECO:0000313" key="5">
    <source>
        <dbReference type="Proteomes" id="UP000257039"/>
    </source>
</evidence>
<dbReference type="EMBL" id="NDXW01000001">
    <property type="protein sequence ID" value="RDH43164.1"/>
    <property type="molecule type" value="Genomic_DNA"/>
</dbReference>
<dbReference type="GO" id="GO:0016780">
    <property type="term" value="F:phosphotransferase activity, for other substituted phosphate groups"/>
    <property type="evidence" value="ECO:0007669"/>
    <property type="project" value="TreeGrafter"/>
</dbReference>
<evidence type="ECO:0000256" key="2">
    <source>
        <dbReference type="SAM" id="Phobius"/>
    </source>
</evidence>
<comment type="similarity">
    <text evidence="1">Belongs to the bacterial sugar transferase family.</text>
</comment>
<evidence type="ECO:0000256" key="1">
    <source>
        <dbReference type="ARBA" id="ARBA00006464"/>
    </source>
</evidence>
<keyword evidence="2" id="KW-1133">Transmembrane helix</keyword>
<comment type="caution">
    <text evidence="4">The sequence shown here is derived from an EMBL/GenBank/DDBJ whole genome shotgun (WGS) entry which is preliminary data.</text>
</comment>
<protein>
    <submittedName>
        <fullName evidence="4">Sugar transferase</fullName>
    </submittedName>
</protein>
<gene>
    <name evidence="4" type="ORF">B9G39_06725</name>
</gene>
<dbReference type="PANTHER" id="PTHR30576:SF10">
    <property type="entry name" value="SLL5057 PROTEIN"/>
    <property type="match status" value="1"/>
</dbReference>
<dbReference type="Proteomes" id="UP000257039">
    <property type="component" value="Unassembled WGS sequence"/>
</dbReference>
<evidence type="ECO:0000313" key="4">
    <source>
        <dbReference type="EMBL" id="RDH43164.1"/>
    </source>
</evidence>